<dbReference type="PROSITE" id="PS50048">
    <property type="entry name" value="ZN2_CY6_FUNGAL_2"/>
    <property type="match status" value="1"/>
</dbReference>
<evidence type="ECO:0000256" key="1">
    <source>
        <dbReference type="ARBA" id="ARBA00022723"/>
    </source>
</evidence>
<dbReference type="Gene3D" id="4.10.240.10">
    <property type="entry name" value="Zn(2)-C6 fungal-type DNA-binding domain"/>
    <property type="match status" value="1"/>
</dbReference>
<keyword evidence="4" id="KW-0804">Transcription</keyword>
<reference evidence="8 9" key="1">
    <citation type="submission" date="2015-01" db="EMBL/GenBank/DDBJ databases">
        <title>The Genome Sequence of Exophiala oligosperma CBS72588.</title>
        <authorList>
            <consortium name="The Broad Institute Genomics Platform"/>
            <person name="Cuomo C."/>
            <person name="de Hoog S."/>
            <person name="Gorbushina A."/>
            <person name="Stielow B."/>
            <person name="Teixiera M."/>
            <person name="Abouelleil A."/>
            <person name="Chapman S.B."/>
            <person name="Priest M."/>
            <person name="Young S.K."/>
            <person name="Wortman J."/>
            <person name="Nusbaum C."/>
            <person name="Birren B."/>
        </authorList>
    </citation>
    <scope>NUCLEOTIDE SEQUENCE [LARGE SCALE GENOMIC DNA]</scope>
    <source>
        <strain evidence="8 9">CBS 72588</strain>
    </source>
</reference>
<dbReference type="SUPFAM" id="SSF57701">
    <property type="entry name" value="Zn2/Cys6 DNA-binding domain"/>
    <property type="match status" value="1"/>
</dbReference>
<protein>
    <recommendedName>
        <fullName evidence="7">Zn(2)-C6 fungal-type domain-containing protein</fullName>
    </recommendedName>
</protein>
<evidence type="ECO:0000256" key="6">
    <source>
        <dbReference type="SAM" id="MobiDB-lite"/>
    </source>
</evidence>
<dbReference type="AlphaFoldDB" id="A0A0D2BV63"/>
<dbReference type="HOGENOM" id="CLU_012590_1_0_1"/>
<dbReference type="OrthoDB" id="2262349at2759"/>
<dbReference type="CDD" id="cd00067">
    <property type="entry name" value="GAL4"/>
    <property type="match status" value="1"/>
</dbReference>
<feature type="region of interest" description="Disordered" evidence="6">
    <location>
        <begin position="1"/>
        <end position="24"/>
    </location>
</feature>
<proteinExistence type="predicted"/>
<dbReference type="SMART" id="SM00066">
    <property type="entry name" value="GAL4"/>
    <property type="match status" value="1"/>
</dbReference>
<feature type="compositionally biased region" description="Basic residues" evidence="6">
    <location>
        <begin position="71"/>
        <end position="83"/>
    </location>
</feature>
<feature type="region of interest" description="Disordered" evidence="6">
    <location>
        <begin position="71"/>
        <end position="98"/>
    </location>
</feature>
<dbReference type="GeneID" id="27358988"/>
<evidence type="ECO:0000256" key="3">
    <source>
        <dbReference type="ARBA" id="ARBA00023125"/>
    </source>
</evidence>
<dbReference type="GO" id="GO:0000981">
    <property type="term" value="F:DNA-binding transcription factor activity, RNA polymerase II-specific"/>
    <property type="evidence" value="ECO:0007669"/>
    <property type="project" value="InterPro"/>
</dbReference>
<evidence type="ECO:0000259" key="7">
    <source>
        <dbReference type="PROSITE" id="PS50048"/>
    </source>
</evidence>
<evidence type="ECO:0000313" key="8">
    <source>
        <dbReference type="EMBL" id="KIW41347.1"/>
    </source>
</evidence>
<evidence type="ECO:0000256" key="2">
    <source>
        <dbReference type="ARBA" id="ARBA00023015"/>
    </source>
</evidence>
<dbReference type="Proteomes" id="UP000053342">
    <property type="component" value="Unassembled WGS sequence"/>
</dbReference>
<accession>A0A0D2BV63</accession>
<dbReference type="STRING" id="215243.A0A0D2BV63"/>
<dbReference type="GO" id="GO:0005634">
    <property type="term" value="C:nucleus"/>
    <property type="evidence" value="ECO:0007669"/>
    <property type="project" value="TreeGrafter"/>
</dbReference>
<feature type="region of interest" description="Disordered" evidence="6">
    <location>
        <begin position="639"/>
        <end position="678"/>
    </location>
</feature>
<feature type="compositionally biased region" description="Polar residues" evidence="6">
    <location>
        <begin position="84"/>
        <end position="96"/>
    </location>
</feature>
<keyword evidence="1" id="KW-0479">Metal-binding</keyword>
<dbReference type="Pfam" id="PF00172">
    <property type="entry name" value="Zn_clus"/>
    <property type="match status" value="1"/>
</dbReference>
<dbReference type="GO" id="GO:0006351">
    <property type="term" value="P:DNA-templated transcription"/>
    <property type="evidence" value="ECO:0007669"/>
    <property type="project" value="InterPro"/>
</dbReference>
<dbReference type="PANTHER" id="PTHR31644:SF1">
    <property type="entry name" value="ZN(II)2CYS6 TRANSCRIPTION FACTOR (EUROFUNG)"/>
    <property type="match status" value="1"/>
</dbReference>
<keyword evidence="3" id="KW-0238">DNA-binding</keyword>
<dbReference type="InterPro" id="IPR001138">
    <property type="entry name" value="Zn2Cys6_DnaBD"/>
</dbReference>
<dbReference type="GO" id="GO:0003677">
    <property type="term" value="F:DNA binding"/>
    <property type="evidence" value="ECO:0007669"/>
    <property type="project" value="UniProtKB-KW"/>
</dbReference>
<organism evidence="8 9">
    <name type="scientific">Exophiala oligosperma</name>
    <dbReference type="NCBI Taxonomy" id="215243"/>
    <lineage>
        <taxon>Eukaryota</taxon>
        <taxon>Fungi</taxon>
        <taxon>Dikarya</taxon>
        <taxon>Ascomycota</taxon>
        <taxon>Pezizomycotina</taxon>
        <taxon>Eurotiomycetes</taxon>
        <taxon>Chaetothyriomycetidae</taxon>
        <taxon>Chaetothyriales</taxon>
        <taxon>Herpotrichiellaceae</taxon>
        <taxon>Exophiala</taxon>
    </lineage>
</organism>
<gene>
    <name evidence="8" type="ORF">PV06_06914</name>
</gene>
<sequence>MPSSVDAMHHKRGPKTSQDTSVDGPTFKRVYQACESCRQKKQKCSLGDPAKPKLPCDACRRASLICVLPEKKRKGRPPKKSVRNVRTSSELGTETATTNSNNNFNFSYLGNREAPSIWQTTFTESFDPVTGDDEGATTRIPVSAERQSHGPLPRHDEHLASQDLARFPLRNTSDAIRLLDQDRTPMHLEQSGTADGHGDASSRQEFFLLREGFIDEATLFRLFNFYLNSLHPIMPLIPYERMPTTSEHILNMAGREPHFTAAILVVTTGLLGEHNLHQLLWRRVERVFAEVAIKGTNESLEMIEGLLLLSEYPPNMGHSTGLRFEDRMCWMTVGTAVRLGYLLGLEQLVMQPDDIEEKNFEDRARGKIVWSYCFLLDRQISIRVGKPFWHRSPGMTIQHLHFNPADDFPQMREIEGHQDDYAAYLQCLMHITQVLSNAHDLLYPSRSHSLAIAKAEHYYKHIDEFTEALSAVRNRWQKKPWRTHPINECVWISFHHLRLYIYSFSLQGHMQRAESCNDGRRPLDYFPTGLMGSVDARFIIEAMNAAADILRLAIGRFQPTGALACLPLRFFLFFSHAGVFLLKTAVIVPIPPSQKRAILHLIRALIRCMSMASSDPRHPAVRNSTALDALLRRISRDSDIQTPGVTCPPSPGIDPPVPNPNSADTGAGVKPRSNDPDLPTFLASRESPFIVERPLQDLAADFDAVFGLESEQPDITLPPYTEINNNDLPTSLPTSDLLASLFNYDDRGFWDGFTPTALN</sequence>
<dbReference type="VEuPathDB" id="FungiDB:PV06_06914"/>
<keyword evidence="9" id="KW-1185">Reference proteome</keyword>
<evidence type="ECO:0000256" key="5">
    <source>
        <dbReference type="ARBA" id="ARBA00023242"/>
    </source>
</evidence>
<evidence type="ECO:0000313" key="9">
    <source>
        <dbReference type="Proteomes" id="UP000053342"/>
    </source>
</evidence>
<dbReference type="PANTHER" id="PTHR31644">
    <property type="entry name" value="TRANSCRIPTIONAL ACTIVATOR ARO80-RELATED"/>
    <property type="match status" value="1"/>
</dbReference>
<dbReference type="SMART" id="SM00906">
    <property type="entry name" value="Fungal_trans"/>
    <property type="match status" value="1"/>
</dbReference>
<keyword evidence="2" id="KW-0805">Transcription regulation</keyword>
<evidence type="ECO:0000256" key="4">
    <source>
        <dbReference type="ARBA" id="ARBA00023163"/>
    </source>
</evidence>
<dbReference type="RefSeq" id="XP_016261563.1">
    <property type="nucleotide sequence ID" value="XM_016408083.1"/>
</dbReference>
<dbReference type="CDD" id="cd12148">
    <property type="entry name" value="fungal_TF_MHR"/>
    <property type="match status" value="1"/>
</dbReference>
<dbReference type="InterPro" id="IPR007219">
    <property type="entry name" value="XnlR_reg_dom"/>
</dbReference>
<keyword evidence="5" id="KW-0539">Nucleus</keyword>
<name>A0A0D2BV63_9EURO</name>
<dbReference type="PROSITE" id="PS00463">
    <property type="entry name" value="ZN2_CY6_FUNGAL_1"/>
    <property type="match status" value="1"/>
</dbReference>
<dbReference type="GO" id="GO:0008270">
    <property type="term" value="F:zinc ion binding"/>
    <property type="evidence" value="ECO:0007669"/>
    <property type="project" value="InterPro"/>
</dbReference>
<dbReference type="Pfam" id="PF04082">
    <property type="entry name" value="Fungal_trans"/>
    <property type="match status" value="1"/>
</dbReference>
<dbReference type="InterPro" id="IPR036864">
    <property type="entry name" value="Zn2-C6_fun-type_DNA-bd_sf"/>
</dbReference>
<dbReference type="EMBL" id="KN847337">
    <property type="protein sequence ID" value="KIW41347.1"/>
    <property type="molecule type" value="Genomic_DNA"/>
</dbReference>
<feature type="domain" description="Zn(2)-C6 fungal-type" evidence="7">
    <location>
        <begin position="33"/>
        <end position="68"/>
    </location>
</feature>
<dbReference type="InterPro" id="IPR052780">
    <property type="entry name" value="AAA_Catabolism_Regulators"/>
</dbReference>
<feature type="compositionally biased region" description="Pro residues" evidence="6">
    <location>
        <begin position="646"/>
        <end position="659"/>
    </location>
</feature>